<comment type="similarity">
    <text evidence="1 6 7">Belongs to the complex I 20 kDa subunit family.</text>
</comment>
<evidence type="ECO:0000256" key="4">
    <source>
        <dbReference type="ARBA" id="ARBA00022967"/>
    </source>
</evidence>
<evidence type="ECO:0000256" key="7">
    <source>
        <dbReference type="RuleBase" id="RU004464"/>
    </source>
</evidence>
<keyword evidence="3 6" id="KW-0874">Quinone</keyword>
<keyword evidence="2 6" id="KW-0813">Transport</keyword>
<dbReference type="NCBIfam" id="TIGR01957">
    <property type="entry name" value="nuoB_fam"/>
    <property type="match status" value="1"/>
</dbReference>
<dbReference type="InterPro" id="IPR006138">
    <property type="entry name" value="NADH_UQ_OxRdtase_20Kd_su"/>
</dbReference>
<dbReference type="GO" id="GO:0050136">
    <property type="term" value="F:NADH dehydrogenase (quinone) (non-electrogenic) activity"/>
    <property type="evidence" value="ECO:0007669"/>
    <property type="project" value="UniProtKB-UniRule"/>
</dbReference>
<feature type="binding site" evidence="6">
    <location>
        <position position="132"/>
    </location>
    <ligand>
        <name>[4Fe-4S] cluster</name>
        <dbReference type="ChEBI" id="CHEBI:49883"/>
    </ligand>
</feature>
<dbReference type="RefSeq" id="WP_201327086.1">
    <property type="nucleotide sequence ID" value="NZ_AP017470.1"/>
</dbReference>
<dbReference type="KEGG" id="thyd:TTHT_1264"/>
<dbReference type="GO" id="GO:0051539">
    <property type="term" value="F:4 iron, 4 sulfur cluster binding"/>
    <property type="evidence" value="ECO:0007669"/>
    <property type="project" value="UniProtKB-KW"/>
</dbReference>
<keyword evidence="9" id="KW-0560">Oxidoreductase</keyword>
<accession>A0A7R6PME1</accession>
<protein>
    <recommendedName>
        <fullName evidence="6">NADH-quinone oxidoreductase subunit B</fullName>
        <ecNumber evidence="6">7.1.1.-</ecNumber>
    </recommendedName>
    <alternativeName>
        <fullName evidence="6">NADH dehydrogenase I subunit B</fullName>
    </alternativeName>
    <alternativeName>
        <fullName evidence="6">NDH-1 subunit B</fullName>
    </alternativeName>
</protein>
<feature type="binding site" evidence="6">
    <location>
        <position position="103"/>
    </location>
    <ligand>
        <name>[4Fe-4S] cluster</name>
        <dbReference type="ChEBI" id="CHEBI:49883"/>
    </ligand>
</feature>
<dbReference type="GO" id="GO:0005506">
    <property type="term" value="F:iron ion binding"/>
    <property type="evidence" value="ECO:0007669"/>
    <property type="project" value="UniProtKB-UniRule"/>
</dbReference>
<gene>
    <name evidence="6" type="primary">nuoB</name>
    <name evidence="9" type="ORF">TTHT_1264</name>
</gene>
<keyword evidence="6 7" id="KW-0479">Metal-binding</keyword>
<evidence type="ECO:0000256" key="1">
    <source>
        <dbReference type="ARBA" id="ARBA00009173"/>
    </source>
</evidence>
<proteinExistence type="inferred from homology"/>
<evidence type="ECO:0000259" key="8">
    <source>
        <dbReference type="Pfam" id="PF01058"/>
    </source>
</evidence>
<sequence length="185" mass="21260">MGIEKALGDTIFTTQLSKAVNWARKWSLWPMPFGTACCAIEFMAVQASHFDLSRFGAEAMRFSPRQSDLMMVMGTITRKMVPVLRKIYAQMAEPKWVMAVGSCVCSGGFFRSYSVQQGIDRIIPVDVYVNGCPPRPESFIKGLMEIQKLVERESLIDRKRRIEEFYKRLEQINETDYEPADEILR</sequence>
<organism evidence="9 10">
    <name type="scientific">Thermotomaculum hydrothermale</name>
    <dbReference type="NCBI Taxonomy" id="981385"/>
    <lineage>
        <taxon>Bacteria</taxon>
        <taxon>Pseudomonadati</taxon>
        <taxon>Acidobacteriota</taxon>
        <taxon>Holophagae</taxon>
        <taxon>Thermotomaculales</taxon>
        <taxon>Thermotomaculaceae</taxon>
        <taxon>Thermotomaculum</taxon>
    </lineage>
</organism>
<dbReference type="HAMAP" id="MF_01356">
    <property type="entry name" value="NDH1_NuoB"/>
    <property type="match status" value="1"/>
</dbReference>
<dbReference type="GO" id="GO:0015990">
    <property type="term" value="P:electron transport coupled proton transport"/>
    <property type="evidence" value="ECO:0007669"/>
    <property type="project" value="TreeGrafter"/>
</dbReference>
<dbReference type="Pfam" id="PF01058">
    <property type="entry name" value="Oxidored_q6"/>
    <property type="match status" value="1"/>
</dbReference>
<dbReference type="EC" id="7.1.1.-" evidence="6"/>
<name>A0A7R6PME1_9BACT</name>
<dbReference type="FunFam" id="3.40.50.12280:FF:000002">
    <property type="entry name" value="NADH-quinone oxidoreductase subunit B"/>
    <property type="match status" value="1"/>
</dbReference>
<evidence type="ECO:0000256" key="3">
    <source>
        <dbReference type="ARBA" id="ARBA00022719"/>
    </source>
</evidence>
<feature type="binding site" evidence="6">
    <location>
        <position position="38"/>
    </location>
    <ligand>
        <name>[4Fe-4S] cluster</name>
        <dbReference type="ChEBI" id="CHEBI:49883"/>
    </ligand>
</feature>
<reference evidence="9 10" key="1">
    <citation type="journal article" date="2012" name="Extremophiles">
        <title>Thermotomaculum hydrothermale gen. nov., sp. nov., a novel heterotrophic thermophile within the phylum Acidobacteria from a deep-sea hydrothermal vent chimney in the Southern Okinawa Trough.</title>
        <authorList>
            <person name="Izumi H."/>
            <person name="Nunoura T."/>
            <person name="Miyazaki M."/>
            <person name="Mino S."/>
            <person name="Toki T."/>
            <person name="Takai K."/>
            <person name="Sako Y."/>
            <person name="Sawabe T."/>
            <person name="Nakagawa S."/>
        </authorList>
    </citation>
    <scope>NUCLEOTIDE SEQUENCE [LARGE SCALE GENOMIC DNA]</scope>
    <source>
        <strain evidence="9 10">AC55</strain>
    </source>
</reference>
<dbReference type="GO" id="GO:0009060">
    <property type="term" value="P:aerobic respiration"/>
    <property type="evidence" value="ECO:0007669"/>
    <property type="project" value="TreeGrafter"/>
</dbReference>
<keyword evidence="6 7" id="KW-0411">Iron-sulfur</keyword>
<dbReference type="GO" id="GO:0045271">
    <property type="term" value="C:respiratory chain complex I"/>
    <property type="evidence" value="ECO:0007669"/>
    <property type="project" value="TreeGrafter"/>
</dbReference>
<keyword evidence="6" id="KW-1003">Cell membrane</keyword>
<keyword evidence="6 7" id="KW-0004">4Fe-4S</keyword>
<comment type="cofactor">
    <cofactor evidence="6">
        <name>[4Fe-4S] cluster</name>
        <dbReference type="ChEBI" id="CHEBI:49883"/>
    </cofactor>
    <text evidence="6">Binds 1 [4Fe-4S] cluster.</text>
</comment>
<feature type="domain" description="NADH:ubiquinone oxidoreductase-like 20kDa subunit" evidence="8">
    <location>
        <begin position="37"/>
        <end position="145"/>
    </location>
</feature>
<evidence type="ECO:0000256" key="5">
    <source>
        <dbReference type="ARBA" id="ARBA00023027"/>
    </source>
</evidence>
<comment type="catalytic activity">
    <reaction evidence="6">
        <text>a quinone + NADH + 5 H(+)(in) = a quinol + NAD(+) + 4 H(+)(out)</text>
        <dbReference type="Rhea" id="RHEA:57888"/>
        <dbReference type="ChEBI" id="CHEBI:15378"/>
        <dbReference type="ChEBI" id="CHEBI:24646"/>
        <dbReference type="ChEBI" id="CHEBI:57540"/>
        <dbReference type="ChEBI" id="CHEBI:57945"/>
        <dbReference type="ChEBI" id="CHEBI:132124"/>
    </reaction>
</comment>
<keyword evidence="5 6" id="KW-0520">NAD</keyword>
<evidence type="ECO:0000313" key="9">
    <source>
        <dbReference type="EMBL" id="BBB32782.1"/>
    </source>
</evidence>
<dbReference type="EMBL" id="AP017470">
    <property type="protein sequence ID" value="BBB32782.1"/>
    <property type="molecule type" value="Genomic_DNA"/>
</dbReference>
<dbReference type="PANTHER" id="PTHR11995">
    <property type="entry name" value="NADH DEHYDROGENASE"/>
    <property type="match status" value="1"/>
</dbReference>
<keyword evidence="10" id="KW-1185">Reference proteome</keyword>
<feature type="binding site" evidence="6">
    <location>
        <position position="37"/>
    </location>
    <ligand>
        <name>[4Fe-4S] cluster</name>
        <dbReference type="ChEBI" id="CHEBI:49883"/>
    </ligand>
</feature>
<dbReference type="SUPFAM" id="SSF56770">
    <property type="entry name" value="HydA/Nqo6-like"/>
    <property type="match status" value="1"/>
</dbReference>
<dbReference type="NCBIfam" id="NF005012">
    <property type="entry name" value="PRK06411.1"/>
    <property type="match status" value="1"/>
</dbReference>
<dbReference type="PANTHER" id="PTHR11995:SF14">
    <property type="entry name" value="NADH DEHYDROGENASE [UBIQUINONE] IRON-SULFUR PROTEIN 7, MITOCHONDRIAL"/>
    <property type="match status" value="1"/>
</dbReference>
<dbReference type="GO" id="GO:0048038">
    <property type="term" value="F:quinone binding"/>
    <property type="evidence" value="ECO:0007669"/>
    <property type="project" value="UniProtKB-KW"/>
</dbReference>
<dbReference type="Proteomes" id="UP000595564">
    <property type="component" value="Chromosome"/>
</dbReference>
<dbReference type="GO" id="GO:0008137">
    <property type="term" value="F:NADH dehydrogenase (ubiquinone) activity"/>
    <property type="evidence" value="ECO:0007669"/>
    <property type="project" value="InterPro"/>
</dbReference>
<dbReference type="AlphaFoldDB" id="A0A7R6PME1"/>
<comment type="function">
    <text evidence="6">NDH-1 shuttles electrons from NADH, via FMN and iron-sulfur (Fe-S) centers, to quinones in the respiratory chain. The immediate electron acceptor for the enzyme in this species is believed to be ubiquinone. Couples the redox reaction to proton translocation (for every two electrons transferred, four hydrogen ions are translocated across the cytoplasmic membrane), and thus conserves the redox energy in a proton gradient.</text>
</comment>
<dbReference type="InterPro" id="IPR006137">
    <property type="entry name" value="NADH_UbQ_OxRdtase-like_20kDa"/>
</dbReference>
<keyword evidence="6" id="KW-0830">Ubiquinone</keyword>
<evidence type="ECO:0000313" key="10">
    <source>
        <dbReference type="Proteomes" id="UP000595564"/>
    </source>
</evidence>
<keyword evidence="6 7" id="KW-0408">Iron</keyword>
<comment type="subcellular location">
    <subcellularLocation>
        <location evidence="6">Cell membrane</location>
        <topology evidence="6">Peripheral membrane protein</topology>
        <orientation evidence="6">Cytoplasmic side</orientation>
    </subcellularLocation>
</comment>
<dbReference type="Gene3D" id="3.40.50.12280">
    <property type="match status" value="1"/>
</dbReference>
<keyword evidence="4 6" id="KW-1278">Translocase</keyword>
<evidence type="ECO:0000256" key="2">
    <source>
        <dbReference type="ARBA" id="ARBA00022448"/>
    </source>
</evidence>
<dbReference type="GO" id="GO:0005886">
    <property type="term" value="C:plasma membrane"/>
    <property type="evidence" value="ECO:0007669"/>
    <property type="project" value="UniProtKB-SubCell"/>
</dbReference>
<comment type="subunit">
    <text evidence="6">NDH-1 is composed of 14 different subunits. Subunits NuoB, C, D, E, F, and G constitute the peripheral sector of the complex.</text>
</comment>
<keyword evidence="6" id="KW-0472">Membrane</keyword>
<evidence type="ECO:0000256" key="6">
    <source>
        <dbReference type="HAMAP-Rule" id="MF_01356"/>
    </source>
</evidence>